<dbReference type="InParanoid" id="H2XS13"/>
<reference evidence="6" key="1">
    <citation type="journal article" date="2002" name="Science">
        <title>The draft genome of Ciona intestinalis: insights into chordate and vertebrate origins.</title>
        <authorList>
            <person name="Dehal P."/>
            <person name="Satou Y."/>
            <person name="Campbell R.K."/>
            <person name="Chapman J."/>
            <person name="Degnan B."/>
            <person name="De Tomaso A."/>
            <person name="Davidson B."/>
            <person name="Di Gregorio A."/>
            <person name="Gelpke M."/>
            <person name="Goodstein D.M."/>
            <person name="Harafuji N."/>
            <person name="Hastings K.E."/>
            <person name="Ho I."/>
            <person name="Hotta K."/>
            <person name="Huang W."/>
            <person name="Kawashima T."/>
            <person name="Lemaire P."/>
            <person name="Martinez D."/>
            <person name="Meinertzhagen I.A."/>
            <person name="Necula S."/>
            <person name="Nonaka M."/>
            <person name="Putnam N."/>
            <person name="Rash S."/>
            <person name="Saiga H."/>
            <person name="Satake M."/>
            <person name="Terry A."/>
            <person name="Yamada L."/>
            <person name="Wang H.G."/>
            <person name="Awazu S."/>
            <person name="Azumi K."/>
            <person name="Boore J."/>
            <person name="Branno M."/>
            <person name="Chin-Bow S."/>
            <person name="DeSantis R."/>
            <person name="Doyle S."/>
            <person name="Francino P."/>
            <person name="Keys D.N."/>
            <person name="Haga S."/>
            <person name="Hayashi H."/>
            <person name="Hino K."/>
            <person name="Imai K.S."/>
            <person name="Inaba K."/>
            <person name="Kano S."/>
            <person name="Kobayashi K."/>
            <person name="Kobayashi M."/>
            <person name="Lee B.I."/>
            <person name="Makabe K.W."/>
            <person name="Manohar C."/>
            <person name="Matassi G."/>
            <person name="Medina M."/>
            <person name="Mochizuki Y."/>
            <person name="Mount S."/>
            <person name="Morishita T."/>
            <person name="Miura S."/>
            <person name="Nakayama A."/>
            <person name="Nishizaka S."/>
            <person name="Nomoto H."/>
            <person name="Ohta F."/>
            <person name="Oishi K."/>
            <person name="Rigoutsos I."/>
            <person name="Sano M."/>
            <person name="Sasaki A."/>
            <person name="Sasakura Y."/>
            <person name="Shoguchi E."/>
            <person name="Shin-i T."/>
            <person name="Spagnuolo A."/>
            <person name="Stainier D."/>
            <person name="Suzuki M.M."/>
            <person name="Tassy O."/>
            <person name="Takatori N."/>
            <person name="Tokuoka M."/>
            <person name="Yagi K."/>
            <person name="Yoshizaki F."/>
            <person name="Wada S."/>
            <person name="Zhang C."/>
            <person name="Hyatt P.D."/>
            <person name="Larimer F."/>
            <person name="Detter C."/>
            <person name="Doggett N."/>
            <person name="Glavina T."/>
            <person name="Hawkins T."/>
            <person name="Richardson P."/>
            <person name="Lucas S."/>
            <person name="Kohara Y."/>
            <person name="Levine M."/>
            <person name="Satoh N."/>
            <person name="Rokhsar D.S."/>
        </authorList>
    </citation>
    <scope>NUCLEOTIDE SEQUENCE [LARGE SCALE GENOMIC DNA]</scope>
</reference>
<dbReference type="EMBL" id="EAAA01000892">
    <property type="status" value="NOT_ANNOTATED_CDS"/>
    <property type="molecule type" value="Genomic_DNA"/>
</dbReference>
<comment type="subcellular location">
    <subcellularLocation>
        <location evidence="1">Cytoplasm</location>
    </subcellularLocation>
</comment>
<organism evidence="5 6">
    <name type="scientific">Ciona intestinalis</name>
    <name type="common">Transparent sea squirt</name>
    <name type="synonym">Ascidia intestinalis</name>
    <dbReference type="NCBI Taxonomy" id="7719"/>
    <lineage>
        <taxon>Eukaryota</taxon>
        <taxon>Metazoa</taxon>
        <taxon>Chordata</taxon>
        <taxon>Tunicata</taxon>
        <taxon>Ascidiacea</taxon>
        <taxon>Phlebobranchia</taxon>
        <taxon>Cionidae</taxon>
        <taxon>Ciona</taxon>
    </lineage>
</organism>
<dbReference type="AlphaFoldDB" id="H2XS13"/>
<keyword evidence="2" id="KW-0813">Transport</keyword>
<evidence type="ECO:0000313" key="5">
    <source>
        <dbReference type="Ensembl" id="ENSCINP00000032447.1"/>
    </source>
</evidence>
<dbReference type="HOGENOM" id="CLU_3013457_0_0_1"/>
<evidence type="ECO:0000256" key="2">
    <source>
        <dbReference type="ARBA" id="ARBA00022448"/>
    </source>
</evidence>
<reference evidence="5" key="2">
    <citation type="journal article" date="2008" name="Genome Biol.">
        <title>Improved genome assembly and evidence-based global gene model set for the chordate Ciona intestinalis: new insight into intron and operon populations.</title>
        <authorList>
            <person name="Satou Y."/>
            <person name="Mineta K."/>
            <person name="Ogasawara M."/>
            <person name="Sasakura Y."/>
            <person name="Shoguchi E."/>
            <person name="Ueno K."/>
            <person name="Yamada L."/>
            <person name="Matsumoto J."/>
            <person name="Wasserscheid J."/>
            <person name="Dewar K."/>
            <person name="Wiley G.B."/>
            <person name="Macmil S.L."/>
            <person name="Roe B.A."/>
            <person name="Zeller R.W."/>
            <person name="Hastings K.E."/>
            <person name="Lemaire P."/>
            <person name="Lindquist E."/>
            <person name="Endo T."/>
            <person name="Hotta K."/>
            <person name="Inaba K."/>
        </authorList>
    </citation>
    <scope>NUCLEOTIDE SEQUENCE [LARGE SCALE GENOMIC DNA]</scope>
    <source>
        <strain evidence="5">wild type</strain>
    </source>
</reference>
<name>H2XS13_CIOIN</name>
<evidence type="ECO:0000256" key="3">
    <source>
        <dbReference type="ARBA" id="ARBA00022490"/>
    </source>
</evidence>
<keyword evidence="4" id="KW-0653">Protein transport</keyword>
<dbReference type="Ensembl" id="ENSCINT00000034140.1">
    <property type="protein sequence ID" value="ENSCINP00000032447.1"/>
    <property type="gene ID" value="ENSCING00000024604.1"/>
</dbReference>
<dbReference type="InterPro" id="IPR036322">
    <property type="entry name" value="WD40_repeat_dom_sf"/>
</dbReference>
<reference evidence="5" key="4">
    <citation type="submission" date="2025-09" db="UniProtKB">
        <authorList>
            <consortium name="Ensembl"/>
        </authorList>
    </citation>
    <scope>IDENTIFICATION</scope>
</reference>
<proteinExistence type="predicted"/>
<dbReference type="GO" id="GO:0005737">
    <property type="term" value="C:cytoplasm"/>
    <property type="evidence" value="ECO:0007669"/>
    <property type="project" value="UniProtKB-SubCell"/>
</dbReference>
<dbReference type="STRING" id="7719.ENSCINP00000032447"/>
<dbReference type="InterPro" id="IPR044536">
    <property type="entry name" value="PEX7"/>
</dbReference>
<dbReference type="Gene3D" id="2.130.10.10">
    <property type="entry name" value="YVTN repeat-like/Quinoprotein amine dehydrogenase"/>
    <property type="match status" value="1"/>
</dbReference>
<dbReference type="PANTHER" id="PTHR46027">
    <property type="entry name" value="PEROXISOMAL TARGETING SIGNAL 2 RECEPTOR"/>
    <property type="match status" value="1"/>
</dbReference>
<protein>
    <recommendedName>
        <fullName evidence="7">Peroxin-7</fullName>
    </recommendedName>
</protein>
<evidence type="ECO:0008006" key="7">
    <source>
        <dbReference type="Google" id="ProtNLM"/>
    </source>
</evidence>
<keyword evidence="3" id="KW-0963">Cytoplasm</keyword>
<dbReference type="GO" id="GO:0016558">
    <property type="term" value="P:protein import into peroxisome matrix"/>
    <property type="evidence" value="ECO:0007669"/>
    <property type="project" value="InterPro"/>
</dbReference>
<evidence type="ECO:0000313" key="6">
    <source>
        <dbReference type="Proteomes" id="UP000008144"/>
    </source>
</evidence>
<sequence>MRPQGFTPRIEVVTHHTEFVYGLDFSTFVPSLLADCSWDETVKLYKPQSLISTDSL</sequence>
<reference evidence="5" key="3">
    <citation type="submission" date="2025-08" db="UniProtKB">
        <authorList>
            <consortium name="Ensembl"/>
        </authorList>
    </citation>
    <scope>IDENTIFICATION</scope>
</reference>
<keyword evidence="6" id="KW-1185">Reference proteome</keyword>
<dbReference type="SUPFAM" id="SSF50978">
    <property type="entry name" value="WD40 repeat-like"/>
    <property type="match status" value="1"/>
</dbReference>
<dbReference type="InterPro" id="IPR015943">
    <property type="entry name" value="WD40/YVTN_repeat-like_dom_sf"/>
</dbReference>
<accession>H2XS13</accession>
<dbReference type="Proteomes" id="UP000008144">
    <property type="component" value="Chromosome 12"/>
</dbReference>
<dbReference type="PANTHER" id="PTHR46027:SF1">
    <property type="entry name" value="PEROXISOMAL TARGETING SIGNAL 2 RECEPTOR"/>
    <property type="match status" value="1"/>
</dbReference>
<evidence type="ECO:0000256" key="1">
    <source>
        <dbReference type="ARBA" id="ARBA00004496"/>
    </source>
</evidence>
<dbReference type="GO" id="GO:0005053">
    <property type="term" value="F:peroxisome matrix targeting signal-2 binding"/>
    <property type="evidence" value="ECO:0007669"/>
    <property type="project" value="InterPro"/>
</dbReference>
<evidence type="ECO:0000256" key="4">
    <source>
        <dbReference type="ARBA" id="ARBA00022927"/>
    </source>
</evidence>